<feature type="coiled-coil region" evidence="1">
    <location>
        <begin position="15"/>
        <end position="42"/>
    </location>
</feature>
<dbReference type="AlphaFoldDB" id="A0A3P7IIB8"/>
<organism evidence="2 3">
    <name type="scientific">Strongylus vulgaris</name>
    <name type="common">Blood worm</name>
    <dbReference type="NCBI Taxonomy" id="40348"/>
    <lineage>
        <taxon>Eukaryota</taxon>
        <taxon>Metazoa</taxon>
        <taxon>Ecdysozoa</taxon>
        <taxon>Nematoda</taxon>
        <taxon>Chromadorea</taxon>
        <taxon>Rhabditida</taxon>
        <taxon>Rhabditina</taxon>
        <taxon>Rhabditomorpha</taxon>
        <taxon>Strongyloidea</taxon>
        <taxon>Strongylidae</taxon>
        <taxon>Strongylus</taxon>
    </lineage>
</organism>
<sequence>MEKLRQMLNPRPNGFEAFKQKITEWENSLPEAEKQAARTHREQMRKKFHEEFLKRDIPGVSAAGMAKLREIMSTPPNGREEFKQRMDTWVSGLSPADKAAAEAHR</sequence>
<feature type="non-terminal residue" evidence="2">
    <location>
        <position position="105"/>
    </location>
</feature>
<keyword evidence="3" id="KW-1185">Reference proteome</keyword>
<proteinExistence type="predicted"/>
<dbReference type="Proteomes" id="UP000270094">
    <property type="component" value="Unassembled WGS sequence"/>
</dbReference>
<accession>A0A3P7IIB8</accession>
<name>A0A3P7IIB8_STRVU</name>
<evidence type="ECO:0000313" key="2">
    <source>
        <dbReference type="EMBL" id="VDM72730.1"/>
    </source>
</evidence>
<protein>
    <submittedName>
        <fullName evidence="2">Uncharacterized protein</fullName>
    </submittedName>
</protein>
<gene>
    <name evidence="2" type="ORF">SVUK_LOCUS7728</name>
</gene>
<evidence type="ECO:0000256" key="1">
    <source>
        <dbReference type="SAM" id="Coils"/>
    </source>
</evidence>
<evidence type="ECO:0000313" key="3">
    <source>
        <dbReference type="Proteomes" id="UP000270094"/>
    </source>
</evidence>
<reference evidence="2 3" key="1">
    <citation type="submission" date="2018-11" db="EMBL/GenBank/DDBJ databases">
        <authorList>
            <consortium name="Pathogen Informatics"/>
        </authorList>
    </citation>
    <scope>NUCLEOTIDE SEQUENCE [LARGE SCALE GENOMIC DNA]</scope>
</reference>
<keyword evidence="1" id="KW-0175">Coiled coil</keyword>
<dbReference type="EMBL" id="UYYB01026946">
    <property type="protein sequence ID" value="VDM72730.1"/>
    <property type="molecule type" value="Genomic_DNA"/>
</dbReference>